<organism evidence="2 3">
    <name type="scientific">Vitis rotundifolia</name>
    <name type="common">Muscadine grape</name>
    <dbReference type="NCBI Taxonomy" id="103349"/>
    <lineage>
        <taxon>Eukaryota</taxon>
        <taxon>Viridiplantae</taxon>
        <taxon>Streptophyta</taxon>
        <taxon>Embryophyta</taxon>
        <taxon>Tracheophyta</taxon>
        <taxon>Spermatophyta</taxon>
        <taxon>Magnoliopsida</taxon>
        <taxon>eudicotyledons</taxon>
        <taxon>Gunneridae</taxon>
        <taxon>Pentapetalae</taxon>
        <taxon>rosids</taxon>
        <taxon>Vitales</taxon>
        <taxon>Vitaceae</taxon>
        <taxon>Viteae</taxon>
        <taxon>Vitis</taxon>
    </lineage>
</organism>
<protein>
    <submittedName>
        <fullName evidence="2">Uncharacterized protein</fullName>
    </submittedName>
</protein>
<dbReference type="AlphaFoldDB" id="A0AA38ZB01"/>
<evidence type="ECO:0000256" key="1">
    <source>
        <dbReference type="SAM" id="Coils"/>
    </source>
</evidence>
<accession>A0AA38ZB01</accession>
<comment type="caution">
    <text evidence="2">The sequence shown here is derived from an EMBL/GenBank/DDBJ whole genome shotgun (WGS) entry which is preliminary data.</text>
</comment>
<proteinExistence type="predicted"/>
<keyword evidence="3" id="KW-1185">Reference proteome</keyword>
<dbReference type="EMBL" id="JARBHA010000013">
    <property type="protein sequence ID" value="KAJ9685272.1"/>
    <property type="molecule type" value="Genomic_DNA"/>
</dbReference>
<sequence length="142" mass="16238">MVMEEKVEEEARASELESSVGLHPHGKLLSYLGLRFSIFLALLPSSSSISQLSTLHLKLLQAEQELCHLKSGRKEDSKANEIASLRAKVVELERSEAELKARVEKLTREPDKIFPHFSLLISSYFPHYFLRKIIGKILQYFL</sequence>
<gene>
    <name evidence="2" type="ORF">PVL29_017342</name>
</gene>
<evidence type="ECO:0000313" key="3">
    <source>
        <dbReference type="Proteomes" id="UP001168098"/>
    </source>
</evidence>
<reference evidence="2 3" key="1">
    <citation type="journal article" date="2023" name="BMC Biotechnol.">
        <title>Vitis rotundifolia cv Carlos genome sequencing.</title>
        <authorList>
            <person name="Huff M."/>
            <person name="Hulse-Kemp A."/>
            <person name="Scheffler B."/>
            <person name="Youngblood R."/>
            <person name="Simpson S."/>
            <person name="Babiker E."/>
            <person name="Staton M."/>
        </authorList>
    </citation>
    <scope>NUCLEOTIDE SEQUENCE [LARGE SCALE GENOMIC DNA]</scope>
    <source>
        <tissue evidence="2">Leaf</tissue>
    </source>
</reference>
<name>A0AA38ZB01_VITRO</name>
<dbReference type="Proteomes" id="UP001168098">
    <property type="component" value="Unassembled WGS sequence"/>
</dbReference>
<keyword evidence="1" id="KW-0175">Coiled coil</keyword>
<feature type="coiled-coil region" evidence="1">
    <location>
        <begin position="75"/>
        <end position="109"/>
    </location>
</feature>
<evidence type="ECO:0000313" key="2">
    <source>
        <dbReference type="EMBL" id="KAJ9685272.1"/>
    </source>
</evidence>